<dbReference type="GO" id="GO:0003723">
    <property type="term" value="F:RNA binding"/>
    <property type="evidence" value="ECO:0007669"/>
    <property type="project" value="UniProtKB-UniRule"/>
</dbReference>
<dbReference type="GO" id="GO:0005777">
    <property type="term" value="C:peroxisome"/>
    <property type="evidence" value="ECO:0007669"/>
    <property type="project" value="UniProtKB-SubCell"/>
</dbReference>
<dbReference type="SUPFAM" id="SSF54928">
    <property type="entry name" value="RNA-binding domain, RBD"/>
    <property type="match status" value="1"/>
</dbReference>
<dbReference type="PANTHER" id="PTHR43853:SF8">
    <property type="entry name" value="3-KETOACYL-COA THIOLASE, PEROXISOMAL"/>
    <property type="match status" value="1"/>
</dbReference>
<dbReference type="InterPro" id="IPR000504">
    <property type="entry name" value="RRM_dom"/>
</dbReference>
<evidence type="ECO:0000259" key="10">
    <source>
        <dbReference type="PROSITE" id="PS50102"/>
    </source>
</evidence>
<keyword evidence="5" id="KW-0443">Lipid metabolism</keyword>
<name>A0AAV0Q7I0_9ROSI</name>
<dbReference type="InterPro" id="IPR035979">
    <property type="entry name" value="RBD_domain_sf"/>
</dbReference>
<dbReference type="InterPro" id="IPR012677">
    <property type="entry name" value="Nucleotide-bd_a/b_plait_sf"/>
</dbReference>
<dbReference type="InterPro" id="IPR002155">
    <property type="entry name" value="Thiolase"/>
</dbReference>
<dbReference type="SUPFAM" id="SSF53901">
    <property type="entry name" value="Thiolase-like"/>
    <property type="match status" value="2"/>
</dbReference>
<evidence type="ECO:0000313" key="12">
    <source>
        <dbReference type="Proteomes" id="UP001154282"/>
    </source>
</evidence>
<keyword evidence="6" id="KW-0576">Peroxisome</keyword>
<evidence type="ECO:0000256" key="1">
    <source>
        <dbReference type="ARBA" id="ARBA00004275"/>
    </source>
</evidence>
<evidence type="ECO:0000256" key="7">
    <source>
        <dbReference type="ARBA" id="ARBA00023315"/>
    </source>
</evidence>
<comment type="caution">
    <text evidence="11">The sequence shown here is derived from an EMBL/GenBank/DDBJ whole genome shotgun (WGS) entry which is preliminary data.</text>
</comment>
<keyword evidence="12" id="KW-1185">Reference proteome</keyword>
<dbReference type="AlphaFoldDB" id="A0AAV0Q7I0"/>
<dbReference type="PIRSF" id="PIRSF000429">
    <property type="entry name" value="Ac-CoA_Ac_transf"/>
    <property type="match status" value="1"/>
</dbReference>
<evidence type="ECO:0000256" key="8">
    <source>
        <dbReference type="PROSITE-ProRule" id="PRU00176"/>
    </source>
</evidence>
<dbReference type="PROSITE" id="PS50102">
    <property type="entry name" value="RRM"/>
    <property type="match status" value="1"/>
</dbReference>
<evidence type="ECO:0000313" key="11">
    <source>
        <dbReference type="EMBL" id="CAI0541253.1"/>
    </source>
</evidence>
<dbReference type="InterPro" id="IPR020617">
    <property type="entry name" value="Thiolase_C"/>
</dbReference>
<reference evidence="11" key="1">
    <citation type="submission" date="2022-08" db="EMBL/GenBank/DDBJ databases">
        <authorList>
            <person name="Gutierrez-Valencia J."/>
        </authorList>
    </citation>
    <scope>NUCLEOTIDE SEQUENCE</scope>
</reference>
<dbReference type="Proteomes" id="UP001154282">
    <property type="component" value="Unassembled WGS sequence"/>
</dbReference>
<comment type="subcellular location">
    <subcellularLocation>
        <location evidence="1">Peroxisome</location>
    </subcellularLocation>
</comment>
<dbReference type="InterPro" id="IPR016039">
    <property type="entry name" value="Thiolase-like"/>
</dbReference>
<dbReference type="GO" id="GO:0010124">
    <property type="term" value="P:phenylacetate catabolic process"/>
    <property type="evidence" value="ECO:0007669"/>
    <property type="project" value="TreeGrafter"/>
</dbReference>
<evidence type="ECO:0000256" key="2">
    <source>
        <dbReference type="ARBA" id="ARBA00010982"/>
    </source>
</evidence>
<dbReference type="CDD" id="cd00751">
    <property type="entry name" value="thiolase"/>
    <property type="match status" value="1"/>
</dbReference>
<evidence type="ECO:0000256" key="5">
    <source>
        <dbReference type="ARBA" id="ARBA00023098"/>
    </source>
</evidence>
<evidence type="ECO:0000256" key="6">
    <source>
        <dbReference type="ARBA" id="ARBA00023140"/>
    </source>
</evidence>
<comment type="similarity">
    <text evidence="2 9">Belongs to the thiolase-like superfamily. Thiolase family.</text>
</comment>
<sequence>MLFEQAGTVEIAEVIYNRETDSSRGFGFVTMSTVEEAEKAVDKFNSYGILRALFFCNFCRAHRTALCKSKRGSFKDTFADDLLAPVLKAVIERTNLNPSEVGDIVVGTVLAPGSQRASECRMAAFYAGFPETVPVRTVNRQCSSGLQAVADVAAAIKAGFYDIGIGAGLESMTVNPMAWDGDVNPKVKTFEQAQNCLLPMGVTSENVAHRFSVTRKEQDEAEVDSHWKAAAATAAGKFRDEIIPVSTKLVDPKTGDEKPIRVAVDDGIRPNASVADLARLKPVFKKDGTTTAGNSSQVSDGAGAVLLMRRSVAMQKGLPILGVFRSFSAVGVDPAIMGVGPAVAIPAAVKAPGLELEDIDLFEINEAWSDIHLFSLPIFDSLIRRLA</sequence>
<organism evidence="11 12">
    <name type="scientific">Linum tenue</name>
    <dbReference type="NCBI Taxonomy" id="586396"/>
    <lineage>
        <taxon>Eukaryota</taxon>
        <taxon>Viridiplantae</taxon>
        <taxon>Streptophyta</taxon>
        <taxon>Embryophyta</taxon>
        <taxon>Tracheophyta</taxon>
        <taxon>Spermatophyta</taxon>
        <taxon>Magnoliopsida</taxon>
        <taxon>eudicotyledons</taxon>
        <taxon>Gunneridae</taxon>
        <taxon>Pentapetalae</taxon>
        <taxon>rosids</taxon>
        <taxon>fabids</taxon>
        <taxon>Malpighiales</taxon>
        <taxon>Linaceae</taxon>
        <taxon>Linum</taxon>
    </lineage>
</organism>
<protein>
    <recommendedName>
        <fullName evidence="10">RRM domain-containing protein</fullName>
    </recommendedName>
</protein>
<keyword evidence="4" id="KW-0276">Fatty acid metabolism</keyword>
<keyword evidence="8" id="KW-0694">RNA-binding</keyword>
<dbReference type="GO" id="GO:0006635">
    <property type="term" value="P:fatty acid beta-oxidation"/>
    <property type="evidence" value="ECO:0007669"/>
    <property type="project" value="TreeGrafter"/>
</dbReference>
<dbReference type="PROSITE" id="PS00098">
    <property type="entry name" value="THIOLASE_1"/>
    <property type="match status" value="1"/>
</dbReference>
<dbReference type="Gene3D" id="3.40.47.10">
    <property type="match status" value="1"/>
</dbReference>
<dbReference type="Pfam" id="PF00108">
    <property type="entry name" value="Thiolase_N"/>
    <property type="match status" value="1"/>
</dbReference>
<dbReference type="InterPro" id="IPR020616">
    <property type="entry name" value="Thiolase_N"/>
</dbReference>
<keyword evidence="3 9" id="KW-0808">Transferase</keyword>
<gene>
    <name evidence="11" type="ORF">LITE_LOCUS42021</name>
</gene>
<dbReference type="NCBIfam" id="TIGR01930">
    <property type="entry name" value="AcCoA-C-Actrans"/>
    <property type="match status" value="1"/>
</dbReference>
<dbReference type="InterPro" id="IPR050215">
    <property type="entry name" value="Thiolase-like_sf_Thiolase"/>
</dbReference>
<accession>A0AAV0Q7I0</accession>
<keyword evidence="7 9" id="KW-0012">Acyltransferase</keyword>
<evidence type="ECO:0000256" key="4">
    <source>
        <dbReference type="ARBA" id="ARBA00022832"/>
    </source>
</evidence>
<feature type="domain" description="RRM" evidence="10">
    <location>
        <begin position="1"/>
        <end position="71"/>
    </location>
</feature>
<evidence type="ECO:0000256" key="3">
    <source>
        <dbReference type="ARBA" id="ARBA00022679"/>
    </source>
</evidence>
<dbReference type="InterPro" id="IPR020615">
    <property type="entry name" value="Thiolase_acyl_enz_int_AS"/>
</dbReference>
<dbReference type="Gene3D" id="3.30.70.330">
    <property type="match status" value="1"/>
</dbReference>
<proteinExistence type="inferred from homology"/>
<dbReference type="EMBL" id="CAMGYJ010000009">
    <property type="protein sequence ID" value="CAI0541253.1"/>
    <property type="molecule type" value="Genomic_DNA"/>
</dbReference>
<dbReference type="Pfam" id="PF02803">
    <property type="entry name" value="Thiolase_C"/>
    <property type="match status" value="1"/>
</dbReference>
<dbReference type="PANTHER" id="PTHR43853">
    <property type="entry name" value="3-KETOACYL-COA THIOLASE, PEROXISOMAL"/>
    <property type="match status" value="1"/>
</dbReference>
<dbReference type="Pfam" id="PF00076">
    <property type="entry name" value="RRM_1"/>
    <property type="match status" value="1"/>
</dbReference>
<dbReference type="GO" id="GO:0003988">
    <property type="term" value="F:acetyl-CoA C-acyltransferase activity"/>
    <property type="evidence" value="ECO:0007669"/>
    <property type="project" value="TreeGrafter"/>
</dbReference>
<evidence type="ECO:0000256" key="9">
    <source>
        <dbReference type="RuleBase" id="RU003557"/>
    </source>
</evidence>